<feature type="compositionally biased region" description="Low complexity" evidence="1">
    <location>
        <begin position="7"/>
        <end position="16"/>
    </location>
</feature>
<feature type="region of interest" description="Disordered" evidence="1">
    <location>
        <begin position="276"/>
        <end position="307"/>
    </location>
</feature>
<sequence>MQQLISTTAAAAAAGNPPTPIPPPVTSPKVPLLTRDIYILNKTLRETEPALAFGPPPVHVKPKASSTDTLYNNEFSPNTCGEEETSCSVPQRRPQPAANPFGFSDYPPDDYYDRLQPWYKLPCTSHHQEDSRIKTIVDNMHPLTIDGAATNKRLLRFFIRLENEFGYDASNHIKMSALCRLTRDTPSNMIQDMTRYEDTKNFLMFQLAPDCNQMTLKHELASITPKVGEEPAAFLRKSFTNVQQLANAVTKARSILNATKAEMGTTEWPILVNQADLEMQPPRSPQPSNCPFDRRRRTDRSQDRYRD</sequence>
<reference evidence="3" key="1">
    <citation type="submission" date="2022-11" db="UniProtKB">
        <authorList>
            <consortium name="WormBaseParasite"/>
        </authorList>
    </citation>
    <scope>IDENTIFICATION</scope>
</reference>
<accession>A0A915J5Y0</accession>
<proteinExistence type="predicted"/>
<protein>
    <submittedName>
        <fullName evidence="3">Gag protein</fullName>
    </submittedName>
</protein>
<dbReference type="AlphaFoldDB" id="A0A915J5Y0"/>
<name>A0A915J5Y0_ROMCU</name>
<keyword evidence="2" id="KW-1185">Reference proteome</keyword>
<evidence type="ECO:0000256" key="1">
    <source>
        <dbReference type="SAM" id="MobiDB-lite"/>
    </source>
</evidence>
<feature type="compositionally biased region" description="Pro residues" evidence="1">
    <location>
        <begin position="17"/>
        <end position="26"/>
    </location>
</feature>
<evidence type="ECO:0000313" key="3">
    <source>
        <dbReference type="WBParaSite" id="nRc.2.0.1.t21138-RA"/>
    </source>
</evidence>
<organism evidence="2 3">
    <name type="scientific">Romanomermis culicivorax</name>
    <name type="common">Nematode worm</name>
    <dbReference type="NCBI Taxonomy" id="13658"/>
    <lineage>
        <taxon>Eukaryota</taxon>
        <taxon>Metazoa</taxon>
        <taxon>Ecdysozoa</taxon>
        <taxon>Nematoda</taxon>
        <taxon>Enoplea</taxon>
        <taxon>Dorylaimia</taxon>
        <taxon>Mermithida</taxon>
        <taxon>Mermithoidea</taxon>
        <taxon>Mermithidae</taxon>
        <taxon>Romanomermis</taxon>
    </lineage>
</organism>
<dbReference type="Proteomes" id="UP000887565">
    <property type="component" value="Unplaced"/>
</dbReference>
<evidence type="ECO:0000313" key="2">
    <source>
        <dbReference type="Proteomes" id="UP000887565"/>
    </source>
</evidence>
<feature type="region of interest" description="Disordered" evidence="1">
    <location>
        <begin position="1"/>
        <end position="28"/>
    </location>
</feature>
<dbReference type="WBParaSite" id="nRc.2.0.1.t21138-RA">
    <property type="protein sequence ID" value="nRc.2.0.1.t21138-RA"/>
    <property type="gene ID" value="nRc.2.0.1.g21138"/>
</dbReference>